<dbReference type="EMBL" id="BAAABV010000021">
    <property type="protein sequence ID" value="GAA0301055.1"/>
    <property type="molecule type" value="Genomic_DNA"/>
</dbReference>
<evidence type="ECO:0000313" key="1">
    <source>
        <dbReference type="EMBL" id="GAA0301055.1"/>
    </source>
</evidence>
<accession>A0ABP3F448</accession>
<evidence type="ECO:0000313" key="2">
    <source>
        <dbReference type="Proteomes" id="UP001501867"/>
    </source>
</evidence>
<sequence>MEVERETQAATVAGLLAAVADGQSGALWRLRGAGRQLDANLVRHLPGTGGAQYTEDEVDVMLVVVSGTGILTLDGAQSHLSAGFLALLPRGSARALLAGPKGLVVLTVHRKRRGMTIAPPAPAAEVPAAPAPASAAAPAAEVPAAPATAAADVPVPAAAAPPQCAVHLVCVRCHRHAIEVDARYCTGCGTRLPARAAAG</sequence>
<comment type="caution">
    <text evidence="1">The sequence shown here is derived from an EMBL/GenBank/DDBJ whole genome shotgun (WGS) entry which is preliminary data.</text>
</comment>
<protein>
    <recommendedName>
        <fullName evidence="3">Cupin 2 conserved barrel domain-containing protein</fullName>
    </recommendedName>
</protein>
<keyword evidence="2" id="KW-1185">Reference proteome</keyword>
<dbReference type="InterPro" id="IPR011051">
    <property type="entry name" value="RmlC_Cupin_sf"/>
</dbReference>
<dbReference type="SUPFAM" id="SSF51182">
    <property type="entry name" value="RmlC-like cupins"/>
    <property type="match status" value="1"/>
</dbReference>
<evidence type="ECO:0008006" key="3">
    <source>
        <dbReference type="Google" id="ProtNLM"/>
    </source>
</evidence>
<name>A0ABP3F448_9ACTN</name>
<dbReference type="Gene3D" id="2.60.120.10">
    <property type="entry name" value="Jelly Rolls"/>
    <property type="match status" value="1"/>
</dbReference>
<dbReference type="InterPro" id="IPR014710">
    <property type="entry name" value="RmlC-like_jellyroll"/>
</dbReference>
<reference evidence="2" key="1">
    <citation type="journal article" date="2019" name="Int. J. Syst. Evol. Microbiol.">
        <title>The Global Catalogue of Microorganisms (GCM) 10K type strain sequencing project: providing services to taxonomists for standard genome sequencing and annotation.</title>
        <authorList>
            <consortium name="The Broad Institute Genomics Platform"/>
            <consortium name="The Broad Institute Genome Sequencing Center for Infectious Disease"/>
            <person name="Wu L."/>
            <person name="Ma J."/>
        </authorList>
    </citation>
    <scope>NUCLEOTIDE SEQUENCE [LARGE SCALE GENOMIC DNA]</scope>
    <source>
        <strain evidence="2">JCM 4505</strain>
    </source>
</reference>
<dbReference type="RefSeq" id="WP_344162297.1">
    <property type="nucleotide sequence ID" value="NZ_BAAABV010000021.1"/>
</dbReference>
<dbReference type="Proteomes" id="UP001501867">
    <property type="component" value="Unassembled WGS sequence"/>
</dbReference>
<gene>
    <name evidence="1" type="ORF">GCM10010302_44530</name>
</gene>
<proteinExistence type="predicted"/>
<organism evidence="1 2">
    <name type="scientific">Streptomyces polychromogenes</name>
    <dbReference type="NCBI Taxonomy" id="67342"/>
    <lineage>
        <taxon>Bacteria</taxon>
        <taxon>Bacillati</taxon>
        <taxon>Actinomycetota</taxon>
        <taxon>Actinomycetes</taxon>
        <taxon>Kitasatosporales</taxon>
        <taxon>Streptomycetaceae</taxon>
        <taxon>Streptomyces</taxon>
    </lineage>
</organism>